<dbReference type="RefSeq" id="XP_028865104.1">
    <property type="nucleotide sequence ID" value="XM_029009271.1"/>
</dbReference>
<gene>
    <name evidence="2" type="ORF">BOVATA_003540</name>
</gene>
<evidence type="ECO:0000256" key="1">
    <source>
        <dbReference type="SAM" id="Phobius"/>
    </source>
</evidence>
<evidence type="ECO:0000313" key="3">
    <source>
        <dbReference type="Proteomes" id="UP000236319"/>
    </source>
</evidence>
<proteinExistence type="predicted"/>
<evidence type="ECO:0000313" key="2">
    <source>
        <dbReference type="EMBL" id="GBE58861.1"/>
    </source>
</evidence>
<dbReference type="GeneID" id="39872631"/>
<dbReference type="Proteomes" id="UP000236319">
    <property type="component" value="Unassembled WGS sequence"/>
</dbReference>
<name>A0A2H6K792_9APIC</name>
<feature type="transmembrane region" description="Helical" evidence="1">
    <location>
        <begin position="33"/>
        <end position="51"/>
    </location>
</feature>
<keyword evidence="1 2" id="KW-0812">Transmembrane</keyword>
<protein>
    <submittedName>
        <fullName evidence="2">Transmembrane 14C</fullName>
    </submittedName>
</protein>
<sequence>MIAIFVVPAILCSGFFMGGGVYAYVVKRSAASLLASAAISGAYAGCTYVMLARPSAYIGFCLATTTSILALGLGCYKLFVEHHSTTAKRNVAVSIYSTGLASTCFYIAVLFAKKFLVPSDALSLRFA</sequence>
<feature type="transmembrane region" description="Helical" evidence="1">
    <location>
        <begin position="6"/>
        <end position="26"/>
    </location>
</feature>
<dbReference type="VEuPathDB" id="PiroplasmaDB:BOVATA_003540"/>
<dbReference type="EMBL" id="BDSA01000001">
    <property type="protein sequence ID" value="GBE58861.1"/>
    <property type="molecule type" value="Genomic_DNA"/>
</dbReference>
<accession>A0A2H6K792</accession>
<feature type="transmembrane region" description="Helical" evidence="1">
    <location>
        <begin position="57"/>
        <end position="79"/>
    </location>
</feature>
<keyword evidence="1" id="KW-1133">Transmembrane helix</keyword>
<keyword evidence="3" id="KW-1185">Reference proteome</keyword>
<comment type="caution">
    <text evidence="2">The sequence shown here is derived from an EMBL/GenBank/DDBJ whole genome shotgun (WGS) entry which is preliminary data.</text>
</comment>
<organism evidence="2 3">
    <name type="scientific">Babesia ovata</name>
    <dbReference type="NCBI Taxonomy" id="189622"/>
    <lineage>
        <taxon>Eukaryota</taxon>
        <taxon>Sar</taxon>
        <taxon>Alveolata</taxon>
        <taxon>Apicomplexa</taxon>
        <taxon>Aconoidasida</taxon>
        <taxon>Piroplasmida</taxon>
        <taxon>Babesiidae</taxon>
        <taxon>Babesia</taxon>
    </lineage>
</organism>
<reference evidence="2 3" key="1">
    <citation type="journal article" date="2017" name="BMC Genomics">
        <title>Whole-genome assembly of Babesia ovata and comparative genomics between closely related pathogens.</title>
        <authorList>
            <person name="Yamagishi J."/>
            <person name="Asada M."/>
            <person name="Hakimi H."/>
            <person name="Tanaka T.Q."/>
            <person name="Sugimoto C."/>
            <person name="Kawazu S."/>
        </authorList>
    </citation>
    <scope>NUCLEOTIDE SEQUENCE [LARGE SCALE GENOMIC DNA]</scope>
    <source>
        <strain evidence="2 3">Miyake</strain>
    </source>
</reference>
<dbReference type="OrthoDB" id="365730at2759"/>
<feature type="transmembrane region" description="Helical" evidence="1">
    <location>
        <begin position="91"/>
        <end position="112"/>
    </location>
</feature>
<dbReference type="AlphaFoldDB" id="A0A2H6K792"/>
<keyword evidence="1" id="KW-0472">Membrane</keyword>